<evidence type="ECO:0000256" key="1">
    <source>
        <dbReference type="ARBA" id="ARBA00022859"/>
    </source>
</evidence>
<dbReference type="InterPro" id="IPR003599">
    <property type="entry name" value="Ig_sub"/>
</dbReference>
<protein>
    <submittedName>
        <fullName evidence="7">Uncharacterized protein LOC110202900</fullName>
    </submittedName>
</protein>
<dbReference type="PROSITE" id="PS50835">
    <property type="entry name" value="IG_LIKE"/>
    <property type="match status" value="1"/>
</dbReference>
<keyword evidence="2" id="KW-1064">Adaptive immunity</keyword>
<keyword evidence="3" id="KW-1280">Immunoglobulin</keyword>
<proteinExistence type="predicted"/>
<dbReference type="Gene3D" id="2.60.40.10">
    <property type="entry name" value="Immunoglobulins"/>
    <property type="match status" value="1"/>
</dbReference>
<dbReference type="SUPFAM" id="SSF48726">
    <property type="entry name" value="Immunoglobulin"/>
    <property type="match status" value="1"/>
</dbReference>
<sequence>MASSAKRFQTDEYSMPKMDAVPVRDPTDTNRAPVSGRTILTREEYPQGRVCTPREINWGWGQSSHRGGDTAKWGHCPSFSVGSSCFGSQVPGGEIVLTQSPASVSVIPGERVTINCKASESVKHSNGNTHLTWFQQKPGQSVQRLMYKVSNLHSGVPARFSGSGAEKDFTLTITSVEPEDGANYYCFQGTSQPRTVLHPRTKTSPGIGWLVRGAQLPPLLPLLQQLLGCLLRGRVSGADRRKGTQGSRERPWSGSSVL</sequence>
<feature type="region of interest" description="Disordered" evidence="4">
    <location>
        <begin position="1"/>
        <end position="33"/>
    </location>
</feature>
<dbReference type="Pfam" id="PF07686">
    <property type="entry name" value="V-set"/>
    <property type="match status" value="1"/>
</dbReference>
<feature type="domain" description="Ig-like" evidence="5">
    <location>
        <begin position="91"/>
        <end position="186"/>
    </location>
</feature>
<evidence type="ECO:0000313" key="6">
    <source>
        <dbReference type="Proteomes" id="UP000515140"/>
    </source>
</evidence>
<gene>
    <name evidence="7" type="primary">LOC110202900</name>
</gene>
<dbReference type="InterPro" id="IPR013783">
    <property type="entry name" value="Ig-like_fold"/>
</dbReference>
<feature type="compositionally biased region" description="Basic and acidic residues" evidence="4">
    <location>
        <begin position="238"/>
        <end position="251"/>
    </location>
</feature>
<dbReference type="InterPro" id="IPR007110">
    <property type="entry name" value="Ig-like_dom"/>
</dbReference>
<dbReference type="InterPro" id="IPR050150">
    <property type="entry name" value="IgV_Light_Chain"/>
</dbReference>
<organism evidence="6 7">
    <name type="scientific">Phascolarctos cinereus</name>
    <name type="common">Koala</name>
    <dbReference type="NCBI Taxonomy" id="38626"/>
    <lineage>
        <taxon>Eukaryota</taxon>
        <taxon>Metazoa</taxon>
        <taxon>Chordata</taxon>
        <taxon>Craniata</taxon>
        <taxon>Vertebrata</taxon>
        <taxon>Euteleostomi</taxon>
        <taxon>Mammalia</taxon>
        <taxon>Metatheria</taxon>
        <taxon>Diprotodontia</taxon>
        <taxon>Phascolarctidae</taxon>
        <taxon>Phascolarctos</taxon>
    </lineage>
</organism>
<dbReference type="GeneID" id="110202900"/>
<dbReference type="KEGG" id="pcw:110202900"/>
<keyword evidence="1" id="KW-0391">Immunity</keyword>
<dbReference type="SMART" id="SM00406">
    <property type="entry name" value="IGv"/>
    <property type="match status" value="1"/>
</dbReference>
<dbReference type="GO" id="GO:0002250">
    <property type="term" value="P:adaptive immune response"/>
    <property type="evidence" value="ECO:0007669"/>
    <property type="project" value="UniProtKB-KW"/>
</dbReference>
<dbReference type="AlphaFoldDB" id="A0A6P5JNG7"/>
<dbReference type="GO" id="GO:0019814">
    <property type="term" value="C:immunoglobulin complex"/>
    <property type="evidence" value="ECO:0007669"/>
    <property type="project" value="UniProtKB-KW"/>
</dbReference>
<feature type="region of interest" description="Disordered" evidence="4">
    <location>
        <begin position="238"/>
        <end position="258"/>
    </location>
</feature>
<dbReference type="InParanoid" id="A0A6P5JNG7"/>
<dbReference type="GO" id="GO:0005576">
    <property type="term" value="C:extracellular region"/>
    <property type="evidence" value="ECO:0007669"/>
    <property type="project" value="UniProtKB-ARBA"/>
</dbReference>
<dbReference type="RefSeq" id="XP_020834933.1">
    <property type="nucleotide sequence ID" value="XM_020979274.1"/>
</dbReference>
<dbReference type="SMART" id="SM00409">
    <property type="entry name" value="IG"/>
    <property type="match status" value="1"/>
</dbReference>
<keyword evidence="6" id="KW-1185">Reference proteome</keyword>
<evidence type="ECO:0000313" key="7">
    <source>
        <dbReference type="RefSeq" id="XP_020834933.1"/>
    </source>
</evidence>
<dbReference type="PANTHER" id="PTHR23267">
    <property type="entry name" value="IMMUNOGLOBULIN LIGHT CHAIN"/>
    <property type="match status" value="1"/>
</dbReference>
<dbReference type="InterPro" id="IPR036179">
    <property type="entry name" value="Ig-like_dom_sf"/>
</dbReference>
<dbReference type="FunFam" id="2.60.40.10:FF:000350">
    <property type="entry name" value="Immunoglobulin kappa chain variable 18-36"/>
    <property type="match status" value="1"/>
</dbReference>
<evidence type="ECO:0000259" key="5">
    <source>
        <dbReference type="PROSITE" id="PS50835"/>
    </source>
</evidence>
<evidence type="ECO:0000256" key="4">
    <source>
        <dbReference type="SAM" id="MobiDB-lite"/>
    </source>
</evidence>
<evidence type="ECO:0000256" key="3">
    <source>
        <dbReference type="ARBA" id="ARBA00043265"/>
    </source>
</evidence>
<evidence type="ECO:0000256" key="2">
    <source>
        <dbReference type="ARBA" id="ARBA00023130"/>
    </source>
</evidence>
<dbReference type="Proteomes" id="UP000515140">
    <property type="component" value="Unplaced"/>
</dbReference>
<dbReference type="InterPro" id="IPR013106">
    <property type="entry name" value="Ig_V-set"/>
</dbReference>
<dbReference type="GO" id="GO:0005886">
    <property type="term" value="C:plasma membrane"/>
    <property type="evidence" value="ECO:0007669"/>
    <property type="project" value="UniProtKB-ARBA"/>
</dbReference>
<name>A0A6P5JNG7_PHACI</name>
<accession>A0A6P5JNG7</accession>
<reference evidence="7" key="1">
    <citation type="submission" date="2025-08" db="UniProtKB">
        <authorList>
            <consortium name="RefSeq"/>
        </authorList>
    </citation>
    <scope>IDENTIFICATION</scope>
    <source>
        <tissue evidence="7">Spleen</tissue>
    </source>
</reference>